<sequence>MHEVSVPAQEVSSAVDGCGLIDMLCNKVIVPGLRTRHQLRIRLGRRREHALHSVD</sequence>
<gene>
    <name evidence="1" type="ORF">Tci_929204</name>
</gene>
<accession>A0A699XBJ2</accession>
<feature type="non-terminal residue" evidence="1">
    <location>
        <position position="55"/>
    </location>
</feature>
<name>A0A699XBJ2_TANCI</name>
<protein>
    <submittedName>
        <fullName evidence="1">Uncharacterized protein</fullName>
    </submittedName>
</protein>
<reference evidence="1" key="1">
    <citation type="journal article" date="2019" name="Sci. Rep.">
        <title>Draft genome of Tanacetum cinerariifolium, the natural source of mosquito coil.</title>
        <authorList>
            <person name="Yamashiro T."/>
            <person name="Shiraishi A."/>
            <person name="Satake H."/>
            <person name="Nakayama K."/>
        </authorList>
    </citation>
    <scope>NUCLEOTIDE SEQUENCE</scope>
</reference>
<comment type="caution">
    <text evidence="1">The sequence shown here is derived from an EMBL/GenBank/DDBJ whole genome shotgun (WGS) entry which is preliminary data.</text>
</comment>
<dbReference type="EMBL" id="BKCJ011838839">
    <property type="protein sequence ID" value="GFD57235.1"/>
    <property type="molecule type" value="Genomic_DNA"/>
</dbReference>
<evidence type="ECO:0000313" key="1">
    <source>
        <dbReference type="EMBL" id="GFD57235.1"/>
    </source>
</evidence>
<proteinExistence type="predicted"/>
<organism evidence="1">
    <name type="scientific">Tanacetum cinerariifolium</name>
    <name type="common">Dalmatian daisy</name>
    <name type="synonym">Chrysanthemum cinerariifolium</name>
    <dbReference type="NCBI Taxonomy" id="118510"/>
    <lineage>
        <taxon>Eukaryota</taxon>
        <taxon>Viridiplantae</taxon>
        <taxon>Streptophyta</taxon>
        <taxon>Embryophyta</taxon>
        <taxon>Tracheophyta</taxon>
        <taxon>Spermatophyta</taxon>
        <taxon>Magnoliopsida</taxon>
        <taxon>eudicotyledons</taxon>
        <taxon>Gunneridae</taxon>
        <taxon>Pentapetalae</taxon>
        <taxon>asterids</taxon>
        <taxon>campanulids</taxon>
        <taxon>Asterales</taxon>
        <taxon>Asteraceae</taxon>
        <taxon>Asteroideae</taxon>
        <taxon>Anthemideae</taxon>
        <taxon>Anthemidinae</taxon>
        <taxon>Tanacetum</taxon>
    </lineage>
</organism>
<dbReference type="AlphaFoldDB" id="A0A699XBJ2"/>